<protein>
    <submittedName>
        <fullName evidence="2">Uncharacterized protein</fullName>
    </submittedName>
</protein>
<feature type="compositionally biased region" description="Polar residues" evidence="1">
    <location>
        <begin position="12"/>
        <end position="28"/>
    </location>
</feature>
<sequence>MEDVDQLMHLSSHVTGSNKVCTNCAGSETESEKGDDSPLGAHSSYDNSDIDDTADISTDDNTSSDESTTSQDEGIMERVWQWQEERIQREQEDVHVLGMLGIRNLPHQPPAGSGLPLDINGVRYIREIDANRHLSDIQYDYGQKMRTLRHQNKLCQDQIVRLRQQVEMWNRLAITVAEGVHRDMDRWSSALNDAILEGIDNVQLPECEEEILA</sequence>
<reference evidence="2 3" key="1">
    <citation type="submission" date="2024-02" db="EMBL/GenBank/DDBJ databases">
        <title>A draft genome for the cacao thread blight pathogen Marasmius crinis-equi.</title>
        <authorList>
            <person name="Cohen S.P."/>
            <person name="Baruah I.K."/>
            <person name="Amoako-Attah I."/>
            <person name="Bukari Y."/>
            <person name="Meinhardt L.W."/>
            <person name="Bailey B.A."/>
        </authorList>
    </citation>
    <scope>NUCLEOTIDE SEQUENCE [LARGE SCALE GENOMIC DNA]</scope>
    <source>
        <strain evidence="2 3">GH-76</strain>
    </source>
</reference>
<accession>A0ABR3EQD2</accession>
<dbReference type="Proteomes" id="UP001465976">
    <property type="component" value="Unassembled WGS sequence"/>
</dbReference>
<feature type="region of interest" description="Disordered" evidence="1">
    <location>
        <begin position="1"/>
        <end position="74"/>
    </location>
</feature>
<comment type="caution">
    <text evidence="2">The sequence shown here is derived from an EMBL/GenBank/DDBJ whole genome shotgun (WGS) entry which is preliminary data.</text>
</comment>
<evidence type="ECO:0000313" key="2">
    <source>
        <dbReference type="EMBL" id="KAL0565017.1"/>
    </source>
</evidence>
<keyword evidence="3" id="KW-1185">Reference proteome</keyword>
<name>A0ABR3EQD2_9AGAR</name>
<feature type="compositionally biased region" description="Low complexity" evidence="1">
    <location>
        <begin position="59"/>
        <end position="74"/>
    </location>
</feature>
<feature type="compositionally biased region" description="Acidic residues" evidence="1">
    <location>
        <begin position="48"/>
        <end position="58"/>
    </location>
</feature>
<organism evidence="2 3">
    <name type="scientific">Marasmius crinis-equi</name>
    <dbReference type="NCBI Taxonomy" id="585013"/>
    <lineage>
        <taxon>Eukaryota</taxon>
        <taxon>Fungi</taxon>
        <taxon>Dikarya</taxon>
        <taxon>Basidiomycota</taxon>
        <taxon>Agaricomycotina</taxon>
        <taxon>Agaricomycetes</taxon>
        <taxon>Agaricomycetidae</taxon>
        <taxon>Agaricales</taxon>
        <taxon>Marasmiineae</taxon>
        <taxon>Marasmiaceae</taxon>
        <taxon>Marasmius</taxon>
    </lineage>
</organism>
<evidence type="ECO:0000256" key="1">
    <source>
        <dbReference type="SAM" id="MobiDB-lite"/>
    </source>
</evidence>
<gene>
    <name evidence="2" type="ORF">V5O48_017018</name>
</gene>
<proteinExistence type="predicted"/>
<dbReference type="EMBL" id="JBAHYK010002463">
    <property type="protein sequence ID" value="KAL0565017.1"/>
    <property type="molecule type" value="Genomic_DNA"/>
</dbReference>
<evidence type="ECO:0000313" key="3">
    <source>
        <dbReference type="Proteomes" id="UP001465976"/>
    </source>
</evidence>